<keyword evidence="1" id="KW-0472">Membrane</keyword>
<gene>
    <name evidence="2" type="ORF">ENJ61_00305</name>
</gene>
<feature type="transmembrane region" description="Helical" evidence="1">
    <location>
        <begin position="6"/>
        <end position="24"/>
    </location>
</feature>
<comment type="caution">
    <text evidence="2">The sequence shown here is derived from an EMBL/GenBank/DDBJ whole genome shotgun (WGS) entry which is preliminary data.</text>
</comment>
<keyword evidence="1" id="KW-1133">Transmembrane helix</keyword>
<name>A0A7C5L5L3_AQUAO</name>
<organism evidence="2">
    <name type="scientific">Aquifex aeolicus</name>
    <dbReference type="NCBI Taxonomy" id="63363"/>
    <lineage>
        <taxon>Bacteria</taxon>
        <taxon>Pseudomonadati</taxon>
        <taxon>Aquificota</taxon>
        <taxon>Aquificia</taxon>
        <taxon>Aquificales</taxon>
        <taxon>Aquificaceae</taxon>
        <taxon>Aquifex</taxon>
    </lineage>
</organism>
<reference evidence="2" key="1">
    <citation type="journal article" date="2020" name="mSystems">
        <title>Genome- and Community-Level Interaction Insights into Carbon Utilization and Element Cycling Functions of Hydrothermarchaeota in Hydrothermal Sediment.</title>
        <authorList>
            <person name="Zhou Z."/>
            <person name="Liu Y."/>
            <person name="Xu W."/>
            <person name="Pan J."/>
            <person name="Luo Z.H."/>
            <person name="Li M."/>
        </authorList>
    </citation>
    <scope>NUCLEOTIDE SEQUENCE [LARGE SCALE GENOMIC DNA]</scope>
    <source>
        <strain evidence="2">HyVt-501</strain>
    </source>
</reference>
<keyword evidence="1" id="KW-0812">Transmembrane</keyword>
<evidence type="ECO:0000256" key="1">
    <source>
        <dbReference type="SAM" id="Phobius"/>
    </source>
</evidence>
<accession>A0A7C5L5L3</accession>
<dbReference type="AlphaFoldDB" id="A0A7C5L5L3"/>
<sequence>MRWYDYVLVLVLVVSSGVLSYFSAIREIESRFRVVDIVSLINEEKERIIKADLPLEEKEKKFGEFLVNLEKILNSYEGLVLIRQAVVGGSFYEDITAEVRRKLKAKGKGAH</sequence>
<dbReference type="Proteomes" id="UP000885792">
    <property type="component" value="Unassembled WGS sequence"/>
</dbReference>
<evidence type="ECO:0000313" key="2">
    <source>
        <dbReference type="EMBL" id="HHJ63327.1"/>
    </source>
</evidence>
<dbReference type="EMBL" id="DRNB01000008">
    <property type="protein sequence ID" value="HHJ63327.1"/>
    <property type="molecule type" value="Genomic_DNA"/>
</dbReference>
<protein>
    <submittedName>
        <fullName evidence="2">Uncharacterized protein</fullName>
    </submittedName>
</protein>
<proteinExistence type="predicted"/>